<protein>
    <recommendedName>
        <fullName evidence="2 5">Methionyl-tRNA formyltransferase</fullName>
        <ecNumber evidence="2 5">2.1.2.9</ecNumber>
    </recommendedName>
</protein>
<dbReference type="HAMAP" id="MF_00182">
    <property type="entry name" value="Formyl_trans"/>
    <property type="match status" value="1"/>
</dbReference>
<dbReference type="Pfam" id="PF00551">
    <property type="entry name" value="Formyl_trans_N"/>
    <property type="match status" value="1"/>
</dbReference>
<gene>
    <name evidence="5" type="primary">fmt</name>
    <name evidence="8" type="ordered locus">MROS_2423</name>
</gene>
<comment type="function">
    <text evidence="5">Attaches a formyl group to the free amino group of methionyl-tRNA(fMet). The formyl group appears to play a dual role in the initiator identity of N-formylmethionyl-tRNA by promoting its recognition by IF2 and preventing the misappropriation of this tRNA by the elongation apparatus.</text>
</comment>
<dbReference type="PANTHER" id="PTHR11138">
    <property type="entry name" value="METHIONYL-TRNA FORMYLTRANSFERASE"/>
    <property type="match status" value="1"/>
</dbReference>
<dbReference type="AlphaFoldDB" id="I7A364"/>
<reference evidence="8 9" key="1">
    <citation type="journal article" date="2013" name="PLoS ONE">
        <title>Genomic analysis of Melioribacter roseus, facultatively anaerobic organotrophic bacterium representing a novel deep lineage within Bacteriodetes/Chlorobi group.</title>
        <authorList>
            <person name="Kadnikov V.V."/>
            <person name="Mardanov A.V."/>
            <person name="Podosokorskaya O.A."/>
            <person name="Gavrilov S.N."/>
            <person name="Kublanov I.V."/>
            <person name="Beletsky A.V."/>
            <person name="Bonch-Osmolovskaya E.A."/>
            <person name="Ravin N.V."/>
        </authorList>
    </citation>
    <scope>NUCLEOTIDE SEQUENCE [LARGE SCALE GENOMIC DNA]</scope>
    <source>
        <strain evidence="9">JCM 17771 / P3M-2</strain>
    </source>
</reference>
<comment type="similarity">
    <text evidence="1 5">Belongs to the Fmt family.</text>
</comment>
<evidence type="ECO:0000313" key="8">
    <source>
        <dbReference type="EMBL" id="AFN75653.1"/>
    </source>
</evidence>
<evidence type="ECO:0000256" key="1">
    <source>
        <dbReference type="ARBA" id="ARBA00010699"/>
    </source>
</evidence>
<dbReference type="KEGG" id="mro:MROS_2423"/>
<evidence type="ECO:0000256" key="2">
    <source>
        <dbReference type="ARBA" id="ARBA00012261"/>
    </source>
</evidence>
<name>I7A364_MELRP</name>
<keyword evidence="4 5" id="KW-0648">Protein biosynthesis</keyword>
<dbReference type="InterPro" id="IPR005794">
    <property type="entry name" value="Fmt"/>
</dbReference>
<evidence type="ECO:0000259" key="6">
    <source>
        <dbReference type="Pfam" id="PF00551"/>
    </source>
</evidence>
<dbReference type="eggNOG" id="COG0223">
    <property type="taxonomic scope" value="Bacteria"/>
</dbReference>
<keyword evidence="9" id="KW-1185">Reference proteome</keyword>
<sequence length="300" mass="33515">MNLVFMGTPDFAVPSLERLIDSRHNVKLVVTAPDKERGRGRKVTPTPIKEVALSNNIEVVTPSDLTDDSFLNLLKEINADLFVVVAFRILPAKVFTIPAAGTINLHGSLLPKYRGAAPIQWALINGDTETGLTTFFIDEKVDTGNIIMQQKVRIEENDDYGSLYNKMKIEGAELLLKTVDLIESGNYTLQKQDPEHVTMAPKITKELCRIDWNLPAKKIHNLIRGLSPQPGAFFVLNDKAYKVYKSAVVKEPILKPAEILQTKNEIFIGTGEGTLQIIRIKPEGRKTMTSEEFLRGYSLI</sequence>
<dbReference type="Proteomes" id="UP000009011">
    <property type="component" value="Chromosome"/>
</dbReference>
<dbReference type="InterPro" id="IPR002376">
    <property type="entry name" value="Formyl_transf_N"/>
</dbReference>
<dbReference type="Gene3D" id="3.40.50.12230">
    <property type="match status" value="1"/>
</dbReference>
<evidence type="ECO:0000259" key="7">
    <source>
        <dbReference type="Pfam" id="PF02911"/>
    </source>
</evidence>
<dbReference type="HOGENOM" id="CLU_033347_1_1_10"/>
<dbReference type="InterPro" id="IPR036477">
    <property type="entry name" value="Formyl_transf_N_sf"/>
</dbReference>
<evidence type="ECO:0000256" key="3">
    <source>
        <dbReference type="ARBA" id="ARBA00022679"/>
    </source>
</evidence>
<dbReference type="EMBL" id="CP003557">
    <property type="protein sequence ID" value="AFN75653.1"/>
    <property type="molecule type" value="Genomic_DNA"/>
</dbReference>
<dbReference type="InterPro" id="IPR041711">
    <property type="entry name" value="Met-tRNA-FMT_N"/>
</dbReference>
<keyword evidence="3 5" id="KW-0808">Transferase</keyword>
<proteinExistence type="inferred from homology"/>
<dbReference type="InterPro" id="IPR011034">
    <property type="entry name" value="Formyl_transferase-like_C_sf"/>
</dbReference>
<feature type="domain" description="Formyl transferase C-terminal" evidence="7">
    <location>
        <begin position="202"/>
        <end position="297"/>
    </location>
</feature>
<dbReference type="GO" id="GO:0005829">
    <property type="term" value="C:cytosol"/>
    <property type="evidence" value="ECO:0007669"/>
    <property type="project" value="TreeGrafter"/>
</dbReference>
<evidence type="ECO:0000256" key="5">
    <source>
        <dbReference type="HAMAP-Rule" id="MF_00182"/>
    </source>
</evidence>
<dbReference type="GO" id="GO:0004479">
    <property type="term" value="F:methionyl-tRNA formyltransferase activity"/>
    <property type="evidence" value="ECO:0007669"/>
    <property type="project" value="UniProtKB-UniRule"/>
</dbReference>
<evidence type="ECO:0000256" key="4">
    <source>
        <dbReference type="ARBA" id="ARBA00022917"/>
    </source>
</evidence>
<dbReference type="CDD" id="cd08704">
    <property type="entry name" value="Met_tRNA_FMT_C"/>
    <property type="match status" value="1"/>
</dbReference>
<dbReference type="InterPro" id="IPR044135">
    <property type="entry name" value="Met-tRNA-FMT_C"/>
</dbReference>
<dbReference type="InterPro" id="IPR005793">
    <property type="entry name" value="Formyl_trans_C"/>
</dbReference>
<dbReference type="RefSeq" id="WP_014857083.1">
    <property type="nucleotide sequence ID" value="NC_018178.1"/>
</dbReference>
<organism evidence="8 9">
    <name type="scientific">Melioribacter roseus (strain DSM 23840 / JCM 17771 / VKM B-2668 / P3M-2)</name>
    <dbReference type="NCBI Taxonomy" id="1191523"/>
    <lineage>
        <taxon>Bacteria</taxon>
        <taxon>Pseudomonadati</taxon>
        <taxon>Ignavibacteriota</taxon>
        <taxon>Ignavibacteria</taxon>
        <taxon>Ignavibacteriales</taxon>
        <taxon>Melioribacteraceae</taxon>
        <taxon>Melioribacter</taxon>
    </lineage>
</organism>
<dbReference type="Pfam" id="PF02911">
    <property type="entry name" value="Formyl_trans_C"/>
    <property type="match status" value="1"/>
</dbReference>
<dbReference type="EC" id="2.1.2.9" evidence="2 5"/>
<dbReference type="SUPFAM" id="SSF53328">
    <property type="entry name" value="Formyltransferase"/>
    <property type="match status" value="1"/>
</dbReference>
<dbReference type="NCBIfam" id="TIGR00460">
    <property type="entry name" value="fmt"/>
    <property type="match status" value="1"/>
</dbReference>
<evidence type="ECO:0000313" key="9">
    <source>
        <dbReference type="Proteomes" id="UP000009011"/>
    </source>
</evidence>
<feature type="binding site" evidence="5">
    <location>
        <begin position="108"/>
        <end position="111"/>
    </location>
    <ligand>
        <name>(6S)-5,6,7,8-tetrahydrofolate</name>
        <dbReference type="ChEBI" id="CHEBI:57453"/>
    </ligand>
</feature>
<dbReference type="SUPFAM" id="SSF50486">
    <property type="entry name" value="FMT C-terminal domain-like"/>
    <property type="match status" value="1"/>
</dbReference>
<dbReference type="OrthoDB" id="9802815at2"/>
<dbReference type="PANTHER" id="PTHR11138:SF5">
    <property type="entry name" value="METHIONYL-TRNA FORMYLTRANSFERASE, MITOCHONDRIAL"/>
    <property type="match status" value="1"/>
</dbReference>
<accession>I7A364</accession>
<feature type="domain" description="Formyl transferase N-terminal" evidence="6">
    <location>
        <begin position="1"/>
        <end position="178"/>
    </location>
</feature>
<dbReference type="PATRIC" id="fig|1191523.3.peg.2555"/>
<dbReference type="CDD" id="cd08646">
    <property type="entry name" value="FMT_core_Met-tRNA-FMT_N"/>
    <property type="match status" value="1"/>
</dbReference>
<comment type="catalytic activity">
    <reaction evidence="5">
        <text>L-methionyl-tRNA(fMet) + (6R)-10-formyltetrahydrofolate = N-formyl-L-methionyl-tRNA(fMet) + (6S)-5,6,7,8-tetrahydrofolate + H(+)</text>
        <dbReference type="Rhea" id="RHEA:24380"/>
        <dbReference type="Rhea" id="RHEA-COMP:9952"/>
        <dbReference type="Rhea" id="RHEA-COMP:9953"/>
        <dbReference type="ChEBI" id="CHEBI:15378"/>
        <dbReference type="ChEBI" id="CHEBI:57453"/>
        <dbReference type="ChEBI" id="CHEBI:78530"/>
        <dbReference type="ChEBI" id="CHEBI:78844"/>
        <dbReference type="ChEBI" id="CHEBI:195366"/>
        <dbReference type="EC" id="2.1.2.9"/>
    </reaction>
</comment>
<dbReference type="STRING" id="1191523.MROS_2423"/>